<reference evidence="1 2" key="1">
    <citation type="submission" date="2024-04" db="EMBL/GenBank/DDBJ databases">
        <title>Draft genome sequence of Thalassolituus maritimus NBRC 116585.</title>
        <authorList>
            <person name="Miyakawa T."/>
            <person name="Kusuya Y."/>
            <person name="Miura T."/>
        </authorList>
    </citation>
    <scope>NUCLEOTIDE SEQUENCE [LARGE SCALE GENOMIC DNA]</scope>
    <source>
        <strain evidence="1 2">5NW40-0001</strain>
    </source>
</reference>
<evidence type="ECO:0000313" key="1">
    <source>
        <dbReference type="EMBL" id="GAA6146180.1"/>
    </source>
</evidence>
<accession>A0ABQ0A1A2</accession>
<organism evidence="1 2">
    <name type="scientific">Thalassolituus maritimus</name>
    <dbReference type="NCBI Taxonomy" id="484498"/>
    <lineage>
        <taxon>Bacteria</taxon>
        <taxon>Pseudomonadati</taxon>
        <taxon>Pseudomonadota</taxon>
        <taxon>Gammaproteobacteria</taxon>
        <taxon>Oceanospirillales</taxon>
        <taxon>Oceanospirillaceae</taxon>
        <taxon>Thalassolituus</taxon>
    </lineage>
</organism>
<gene>
    <name evidence="1" type="ORF">NBRC116585_22980</name>
</gene>
<dbReference type="RefSeq" id="WP_353295371.1">
    <property type="nucleotide sequence ID" value="NZ_BAABWH010000006.1"/>
</dbReference>
<protein>
    <submittedName>
        <fullName evidence="1">TIGR02450 family Trp-rich protein</fullName>
    </submittedName>
</protein>
<evidence type="ECO:0000313" key="2">
    <source>
        <dbReference type="Proteomes" id="UP001481413"/>
    </source>
</evidence>
<dbReference type="InterPro" id="IPR012663">
    <property type="entry name" value="CHP02450_Tryp"/>
</dbReference>
<dbReference type="NCBIfam" id="TIGR02450">
    <property type="entry name" value="TIGR02450 family Trp-rich protein"/>
    <property type="match status" value="1"/>
</dbReference>
<dbReference type="Pfam" id="PF09493">
    <property type="entry name" value="DUF2389"/>
    <property type="match status" value="1"/>
</dbReference>
<sequence>MNKFNPQKLLHSKWTAVKPQNKEKHFMITEVEFDEEGNVIHCLIQAVMTKNETSIDWTELKDSSLWLQGWK</sequence>
<dbReference type="Proteomes" id="UP001481413">
    <property type="component" value="Unassembled WGS sequence"/>
</dbReference>
<keyword evidence="2" id="KW-1185">Reference proteome</keyword>
<dbReference type="EMBL" id="BAABWH010000006">
    <property type="protein sequence ID" value="GAA6146180.1"/>
    <property type="molecule type" value="Genomic_DNA"/>
</dbReference>
<comment type="caution">
    <text evidence="1">The sequence shown here is derived from an EMBL/GenBank/DDBJ whole genome shotgun (WGS) entry which is preliminary data.</text>
</comment>
<proteinExistence type="predicted"/>
<name>A0ABQ0A1A2_9GAMM</name>